<proteinExistence type="predicted"/>
<sequence>MYVDSTSPQMGTVDSNVGYMMDYAANDDADVWRKGFPTGRGCRRQHLRVETAKTTWMGTGDSGGGYRRTLIHGNSAYSLTSLLLPVHQGLCKTPMGFACHLDDDAKKNFAEHLLPYPKNINLASAKFS</sequence>
<name>A0AAV8Q5B7_ENSVE</name>
<keyword evidence="2" id="KW-1185">Reference proteome</keyword>
<protein>
    <submittedName>
        <fullName evidence="1">Uncharacterized protein</fullName>
    </submittedName>
</protein>
<evidence type="ECO:0000313" key="1">
    <source>
        <dbReference type="EMBL" id="KAJ8464721.1"/>
    </source>
</evidence>
<evidence type="ECO:0000313" key="2">
    <source>
        <dbReference type="Proteomes" id="UP001222027"/>
    </source>
</evidence>
<organism evidence="1 2">
    <name type="scientific">Ensete ventricosum</name>
    <name type="common">Abyssinian banana</name>
    <name type="synonym">Musa ensete</name>
    <dbReference type="NCBI Taxonomy" id="4639"/>
    <lineage>
        <taxon>Eukaryota</taxon>
        <taxon>Viridiplantae</taxon>
        <taxon>Streptophyta</taxon>
        <taxon>Embryophyta</taxon>
        <taxon>Tracheophyta</taxon>
        <taxon>Spermatophyta</taxon>
        <taxon>Magnoliopsida</taxon>
        <taxon>Liliopsida</taxon>
        <taxon>Zingiberales</taxon>
        <taxon>Musaceae</taxon>
        <taxon>Ensete</taxon>
    </lineage>
</organism>
<comment type="caution">
    <text evidence="1">The sequence shown here is derived from an EMBL/GenBank/DDBJ whole genome shotgun (WGS) entry which is preliminary data.</text>
</comment>
<dbReference type="EMBL" id="JAQQAF010000008">
    <property type="protein sequence ID" value="KAJ8464721.1"/>
    <property type="molecule type" value="Genomic_DNA"/>
</dbReference>
<reference evidence="1 2" key="1">
    <citation type="submission" date="2022-12" db="EMBL/GenBank/DDBJ databases">
        <title>Chromosome-scale assembly of the Ensete ventricosum genome.</title>
        <authorList>
            <person name="Dussert Y."/>
            <person name="Stocks J."/>
            <person name="Wendawek A."/>
            <person name="Woldeyes F."/>
            <person name="Nichols R.A."/>
            <person name="Borrell J.S."/>
        </authorList>
    </citation>
    <scope>NUCLEOTIDE SEQUENCE [LARGE SCALE GENOMIC DNA]</scope>
    <source>
        <strain evidence="2">cv. Maze</strain>
        <tissue evidence="1">Seeds</tissue>
    </source>
</reference>
<dbReference type="AlphaFoldDB" id="A0AAV8Q5B7"/>
<gene>
    <name evidence="1" type="ORF">OPV22_027273</name>
</gene>
<dbReference type="Proteomes" id="UP001222027">
    <property type="component" value="Unassembled WGS sequence"/>
</dbReference>
<accession>A0AAV8Q5B7</accession>